<dbReference type="EMBL" id="NBXB01000020">
    <property type="protein sequence ID" value="RFA15535.1"/>
    <property type="molecule type" value="Genomic_DNA"/>
</dbReference>
<proteinExistence type="predicted"/>
<feature type="signal peptide" evidence="1">
    <location>
        <begin position="1"/>
        <end position="26"/>
    </location>
</feature>
<dbReference type="OrthoDB" id="26872at2"/>
<dbReference type="AlphaFoldDB" id="A0A3E0W142"/>
<protein>
    <submittedName>
        <fullName evidence="3">DUF305 domain-containing protein</fullName>
    </submittedName>
</protein>
<dbReference type="Gene3D" id="1.20.1260.10">
    <property type="match status" value="1"/>
</dbReference>
<accession>A0A3E0W142</accession>
<dbReference type="InterPro" id="IPR005183">
    <property type="entry name" value="DUF305_CopM-like"/>
</dbReference>
<sequence>MDTKQMSKLRTTLTITAALAAAVTLAACSSSSGSMSGMDHGNTMMSSAPTMTAGTNNTADVTFVTGMIPHHTQAVTMVDSLLKKDGIDPKVIALAEQITSEQEPEITTMTGWLTAWGVPTSTDTGMSGMDMGTGTGMMSEEDMSALDAATGSAASKLFLTQMIQHHEGAIGMANTEASSGQDPDALALAKNIVTSQTAEIQTMTDLLGTIQ</sequence>
<dbReference type="PROSITE" id="PS51257">
    <property type="entry name" value="PROKAR_LIPOPROTEIN"/>
    <property type="match status" value="1"/>
</dbReference>
<dbReference type="Proteomes" id="UP000256541">
    <property type="component" value="Unassembled WGS sequence"/>
</dbReference>
<dbReference type="PANTHER" id="PTHR36933:SF1">
    <property type="entry name" value="SLL0788 PROTEIN"/>
    <property type="match status" value="1"/>
</dbReference>
<evidence type="ECO:0000313" key="3">
    <source>
        <dbReference type="EMBL" id="RFA15535.1"/>
    </source>
</evidence>
<dbReference type="Pfam" id="PF03713">
    <property type="entry name" value="DUF305"/>
    <property type="match status" value="1"/>
</dbReference>
<dbReference type="PANTHER" id="PTHR36933">
    <property type="entry name" value="SLL0788 PROTEIN"/>
    <property type="match status" value="1"/>
</dbReference>
<comment type="caution">
    <text evidence="3">The sequence shown here is derived from an EMBL/GenBank/DDBJ whole genome shotgun (WGS) entry which is preliminary data.</text>
</comment>
<dbReference type="InterPro" id="IPR012347">
    <property type="entry name" value="Ferritin-like"/>
</dbReference>
<name>A0A3E0W142_9MICO</name>
<feature type="domain" description="DUF305" evidence="2">
    <location>
        <begin position="60"/>
        <end position="207"/>
    </location>
</feature>
<feature type="chain" id="PRO_5017700261" evidence="1">
    <location>
        <begin position="27"/>
        <end position="211"/>
    </location>
</feature>
<evidence type="ECO:0000313" key="4">
    <source>
        <dbReference type="Proteomes" id="UP000256541"/>
    </source>
</evidence>
<keyword evidence="1" id="KW-0732">Signal</keyword>
<evidence type="ECO:0000259" key="2">
    <source>
        <dbReference type="Pfam" id="PF03713"/>
    </source>
</evidence>
<gene>
    <name evidence="3" type="ORF">B7R22_06835</name>
</gene>
<reference evidence="3 4" key="1">
    <citation type="submission" date="2017-04" db="EMBL/GenBank/DDBJ databases">
        <title>Comparative genome analysis of Subtercola boreus.</title>
        <authorList>
            <person name="Cho Y.-J."/>
            <person name="Cho A."/>
            <person name="Kim O.-S."/>
            <person name="Lee J.-I."/>
        </authorList>
    </citation>
    <scope>NUCLEOTIDE SEQUENCE [LARGE SCALE GENOMIC DNA]</scope>
    <source>
        <strain evidence="3 4">P27479</strain>
    </source>
</reference>
<organism evidence="3 4">
    <name type="scientific">Subtercola boreus</name>
    <dbReference type="NCBI Taxonomy" id="120213"/>
    <lineage>
        <taxon>Bacteria</taxon>
        <taxon>Bacillati</taxon>
        <taxon>Actinomycetota</taxon>
        <taxon>Actinomycetes</taxon>
        <taxon>Micrococcales</taxon>
        <taxon>Microbacteriaceae</taxon>
        <taxon>Subtercola</taxon>
    </lineage>
</organism>
<evidence type="ECO:0000256" key="1">
    <source>
        <dbReference type="SAM" id="SignalP"/>
    </source>
</evidence>